<evidence type="ECO:0000313" key="4">
    <source>
        <dbReference type="Proteomes" id="UP001141552"/>
    </source>
</evidence>
<dbReference type="Pfam" id="PF24847">
    <property type="entry name" value="DUF7722"/>
    <property type="match status" value="1"/>
</dbReference>
<evidence type="ECO:0000313" key="3">
    <source>
        <dbReference type="EMBL" id="KAJ4823812.1"/>
    </source>
</evidence>
<accession>A0A9Q0F373</accession>
<sequence length="102" mass="11701">MSRRLTNTNNPNQGSKSKSTDKCLTNESNPNEGSQSTPGKSTSFQMPLHYPRYKEIDYETMPEDRLDCLFKAYGLPVFGDVNEKRKFAMGAFLWPSDKDKRE</sequence>
<evidence type="ECO:0000259" key="2">
    <source>
        <dbReference type="Pfam" id="PF24847"/>
    </source>
</evidence>
<proteinExistence type="predicted"/>
<dbReference type="PANTHER" id="PTHR33513">
    <property type="entry name" value="OS06G0523300 PROTEIN"/>
    <property type="match status" value="1"/>
</dbReference>
<dbReference type="AlphaFoldDB" id="A0A9Q0F373"/>
<feature type="region of interest" description="Disordered" evidence="1">
    <location>
        <begin position="1"/>
        <end position="46"/>
    </location>
</feature>
<evidence type="ECO:0000256" key="1">
    <source>
        <dbReference type="SAM" id="MobiDB-lite"/>
    </source>
</evidence>
<keyword evidence="4" id="KW-1185">Reference proteome</keyword>
<feature type="domain" description="DUF7722" evidence="2">
    <location>
        <begin position="50"/>
        <end position="95"/>
    </location>
</feature>
<dbReference type="PANTHER" id="PTHR33513:SF50">
    <property type="match status" value="1"/>
</dbReference>
<protein>
    <recommendedName>
        <fullName evidence="2">DUF7722 domain-containing protein</fullName>
    </recommendedName>
</protein>
<reference evidence="3" key="2">
    <citation type="journal article" date="2023" name="Plants (Basel)">
        <title>Annotation of the Turnera subulata (Passifloraceae) Draft Genome Reveals the S-Locus Evolved after the Divergence of Turneroideae from Passifloroideae in a Stepwise Manner.</title>
        <authorList>
            <person name="Henning P.M."/>
            <person name="Roalson E.H."/>
            <person name="Mir W."/>
            <person name="McCubbin A.G."/>
            <person name="Shore J.S."/>
        </authorList>
    </citation>
    <scope>NUCLEOTIDE SEQUENCE</scope>
    <source>
        <strain evidence="3">F60SS</strain>
    </source>
</reference>
<comment type="caution">
    <text evidence="3">The sequence shown here is derived from an EMBL/GenBank/DDBJ whole genome shotgun (WGS) entry which is preliminary data.</text>
</comment>
<feature type="compositionally biased region" description="Polar residues" evidence="1">
    <location>
        <begin position="1"/>
        <end position="45"/>
    </location>
</feature>
<dbReference type="Proteomes" id="UP001141552">
    <property type="component" value="Unassembled WGS sequence"/>
</dbReference>
<organism evidence="3 4">
    <name type="scientific">Turnera subulata</name>
    <dbReference type="NCBI Taxonomy" id="218843"/>
    <lineage>
        <taxon>Eukaryota</taxon>
        <taxon>Viridiplantae</taxon>
        <taxon>Streptophyta</taxon>
        <taxon>Embryophyta</taxon>
        <taxon>Tracheophyta</taxon>
        <taxon>Spermatophyta</taxon>
        <taxon>Magnoliopsida</taxon>
        <taxon>eudicotyledons</taxon>
        <taxon>Gunneridae</taxon>
        <taxon>Pentapetalae</taxon>
        <taxon>rosids</taxon>
        <taxon>fabids</taxon>
        <taxon>Malpighiales</taxon>
        <taxon>Passifloraceae</taxon>
        <taxon>Turnera</taxon>
    </lineage>
</organism>
<dbReference type="InterPro" id="IPR056139">
    <property type="entry name" value="DUF7722"/>
</dbReference>
<reference evidence="3" key="1">
    <citation type="submission" date="2022-02" db="EMBL/GenBank/DDBJ databases">
        <authorList>
            <person name="Henning P.M."/>
            <person name="McCubbin A.G."/>
            <person name="Shore J.S."/>
        </authorList>
    </citation>
    <scope>NUCLEOTIDE SEQUENCE</scope>
    <source>
        <strain evidence="3">F60SS</strain>
        <tissue evidence="3">Leaves</tissue>
    </source>
</reference>
<name>A0A9Q0F373_9ROSI</name>
<dbReference type="OrthoDB" id="1932905at2759"/>
<dbReference type="EMBL" id="JAKUCV010007354">
    <property type="protein sequence ID" value="KAJ4823812.1"/>
    <property type="molecule type" value="Genomic_DNA"/>
</dbReference>
<gene>
    <name evidence="3" type="ORF">Tsubulata_005658</name>
</gene>